<protein>
    <submittedName>
        <fullName evidence="4">DNA damage-induced apoptosis suppressor protein</fullName>
    </submittedName>
</protein>
<name>A0A6P7IBP4_9TELE</name>
<dbReference type="InParanoid" id="A0A6P7IBP4"/>
<dbReference type="GO" id="GO:0005737">
    <property type="term" value="C:cytoplasm"/>
    <property type="evidence" value="ECO:0007669"/>
    <property type="project" value="TreeGrafter"/>
</dbReference>
<dbReference type="GeneID" id="114433416"/>
<dbReference type="CTD" id="220042"/>
<feature type="region of interest" description="Disordered" evidence="1">
    <location>
        <begin position="256"/>
        <end position="296"/>
    </location>
</feature>
<feature type="domain" description="Replication factor A C-terminal" evidence="2">
    <location>
        <begin position="8"/>
        <end position="99"/>
    </location>
</feature>
<keyword evidence="3" id="KW-1185">Reference proteome</keyword>
<sequence>MSVGRALVDCAVLSLQDSCVFYPCCKRCYSRIEVEQQNTTRCRCSKCGFTCLREQVDYRYRLSLRVARDTYIFGLTVFGNSLNPFFGIRASGLHRLVENLDGPVGPSTRLTLLDRAVKDCFIGRHFIFGIKVLETESRPWVGGPALNGSNSSVQLVASQMILPKAMGLGGCTVLSYYHTLLQKVSENELGSANQSTTSNHPAATLLLTLGQSPNSSFGDAKLSASGPLCQSLQRLQHKDCTLTPTPPWQQSLGVITSSAEQEEDCSTQDSADESSRQIDNSTPPHSAHQDRQGNHRVTEARTSILSLEHSFYNDSPFAKYPTSSVKKCFGNIPSQNTWFSPPQPGHNGSNLDMKEFSASQMARTFLSNSLAWDDLPFSESLTEVLSGENNNLDIVSKTETTPNAPYKKDKAGNNVEITNLTTESASQRNSLITTSHSHVLLDICNKLSANGSDRPSGARDSCYSESNQKDKEDVSLFFEKEKEEQAHEDTYNCSADLFSASYKIGMNTHMLNMHEDTVSMITEARPLFFSPQEQHLRNENTDVTLSTPNRLTSSEGNNKDSSVPQGFFDFVPPSQSTPIAKLGVVSSALLNNKQTGELSSKPGSQESKGFHGNLYELDNEKPNKGISSLCKLNTNLVRHMLSSRCSHRLKPERRLRKLDKCKNHLQTQQHQRSSQIGAPNPQSAGSFRVFDVTVHDFKNNEVPPTPVNKMQLSVRLRREGLTDNSRSSSDMSTTQMVDGVKCKRTLWRQSLIQTGNCDSETVGESGSNDYIDDDENKTCNCSKDLFSDSV</sequence>
<accession>A0A6P7IBP4</accession>
<gene>
    <name evidence="4" type="primary">ddias</name>
</gene>
<feature type="compositionally biased region" description="Acidic residues" evidence="1">
    <location>
        <begin position="260"/>
        <end position="272"/>
    </location>
</feature>
<dbReference type="AlphaFoldDB" id="A0A6P7IBP4"/>
<dbReference type="PANTHER" id="PTHR35537">
    <property type="entry name" value="DNA DAMAGE-INDUCIBLE APOPTOSIS SUPPRESSOR PROTEIN DDIAS"/>
    <property type="match status" value="1"/>
</dbReference>
<feature type="region of interest" description="Disordered" evidence="1">
    <location>
        <begin position="663"/>
        <end position="683"/>
    </location>
</feature>
<dbReference type="RefSeq" id="XP_028257774.1">
    <property type="nucleotide sequence ID" value="XM_028401973.1"/>
</dbReference>
<dbReference type="InterPro" id="IPR043522">
    <property type="entry name" value="DDIAS"/>
</dbReference>
<dbReference type="SUPFAM" id="SSF50249">
    <property type="entry name" value="Nucleic acid-binding proteins"/>
    <property type="match status" value="1"/>
</dbReference>
<dbReference type="Proteomes" id="UP000515145">
    <property type="component" value="Chromosome 3"/>
</dbReference>
<feature type="region of interest" description="Disordered" evidence="1">
    <location>
        <begin position="595"/>
        <end position="616"/>
    </location>
</feature>
<dbReference type="InterPro" id="IPR012340">
    <property type="entry name" value="NA-bd_OB-fold"/>
</dbReference>
<evidence type="ECO:0000313" key="3">
    <source>
        <dbReference type="Proteomes" id="UP000515145"/>
    </source>
</evidence>
<dbReference type="GO" id="GO:0005634">
    <property type="term" value="C:nucleus"/>
    <property type="evidence" value="ECO:0007669"/>
    <property type="project" value="TreeGrafter"/>
</dbReference>
<feature type="compositionally biased region" description="Polar residues" evidence="1">
    <location>
        <begin position="664"/>
        <end position="683"/>
    </location>
</feature>
<dbReference type="GO" id="GO:1902230">
    <property type="term" value="P:negative regulation of intrinsic apoptotic signaling pathway in response to DNA damage"/>
    <property type="evidence" value="ECO:0007669"/>
    <property type="project" value="InterPro"/>
</dbReference>
<feature type="compositionally biased region" description="Polar residues" evidence="1">
    <location>
        <begin position="595"/>
        <end position="607"/>
    </location>
</feature>
<dbReference type="InterPro" id="IPR013955">
    <property type="entry name" value="Rep_factor-A_C"/>
</dbReference>
<reference evidence="4" key="1">
    <citation type="submission" date="2025-08" db="UniProtKB">
        <authorList>
            <consortium name="RefSeq"/>
        </authorList>
    </citation>
    <scope>IDENTIFICATION</scope>
</reference>
<dbReference type="PANTHER" id="PTHR35537:SF1">
    <property type="entry name" value="DNA DAMAGE-INDUCED APOPTOSIS SUPPRESSOR PROTEIN"/>
    <property type="match status" value="1"/>
</dbReference>
<proteinExistence type="predicted"/>
<evidence type="ECO:0000259" key="2">
    <source>
        <dbReference type="Pfam" id="PF08646"/>
    </source>
</evidence>
<feature type="compositionally biased region" description="Basic and acidic residues" evidence="1">
    <location>
        <begin position="287"/>
        <end position="296"/>
    </location>
</feature>
<dbReference type="Gene3D" id="2.40.50.140">
    <property type="entry name" value="Nucleic acid-binding proteins"/>
    <property type="match status" value="1"/>
</dbReference>
<evidence type="ECO:0000256" key="1">
    <source>
        <dbReference type="SAM" id="MobiDB-lite"/>
    </source>
</evidence>
<organism evidence="3 4">
    <name type="scientific">Parambassis ranga</name>
    <name type="common">Indian glassy fish</name>
    <dbReference type="NCBI Taxonomy" id="210632"/>
    <lineage>
        <taxon>Eukaryota</taxon>
        <taxon>Metazoa</taxon>
        <taxon>Chordata</taxon>
        <taxon>Craniata</taxon>
        <taxon>Vertebrata</taxon>
        <taxon>Euteleostomi</taxon>
        <taxon>Actinopterygii</taxon>
        <taxon>Neopterygii</taxon>
        <taxon>Teleostei</taxon>
        <taxon>Neoteleostei</taxon>
        <taxon>Acanthomorphata</taxon>
        <taxon>Ovalentaria</taxon>
        <taxon>Ambassidae</taxon>
        <taxon>Parambassis</taxon>
    </lineage>
</organism>
<dbReference type="OrthoDB" id="9948238at2759"/>
<evidence type="ECO:0000313" key="4">
    <source>
        <dbReference type="RefSeq" id="XP_028257774.1"/>
    </source>
</evidence>
<dbReference type="Pfam" id="PF08646">
    <property type="entry name" value="Rep_fac-A_C"/>
    <property type="match status" value="1"/>
</dbReference>